<dbReference type="PANTHER" id="PTHR12815:SF47">
    <property type="entry name" value="TRANSLOCATION AND ASSEMBLY MODULE SUBUNIT TAMA"/>
    <property type="match status" value="1"/>
</dbReference>
<evidence type="ECO:0000256" key="1">
    <source>
        <dbReference type="ARBA" id="ARBA00004370"/>
    </source>
</evidence>
<dbReference type="PATRIC" id="fig|880071.3.peg.1059"/>
<evidence type="ECO:0000313" key="8">
    <source>
        <dbReference type="EMBL" id="AFM03525.1"/>
    </source>
</evidence>
<keyword evidence="4 6" id="KW-0472">Membrane</keyword>
<dbReference type="EMBL" id="CP003345">
    <property type="protein sequence ID" value="AFM03525.1"/>
    <property type="molecule type" value="Genomic_DNA"/>
</dbReference>
<evidence type="ECO:0000256" key="3">
    <source>
        <dbReference type="ARBA" id="ARBA00022729"/>
    </source>
</evidence>
<keyword evidence="9" id="KW-1185">Reference proteome</keyword>
<dbReference type="KEGG" id="fli:Fleli_1087"/>
<feature type="domain" description="Bacterial surface antigen (D15)" evidence="7">
    <location>
        <begin position="607"/>
        <end position="778"/>
    </location>
</feature>
<protein>
    <submittedName>
        <fullName evidence="8">Outer membrane protein/protective antigen OMA87</fullName>
    </submittedName>
</protein>
<feature type="transmembrane region" description="Helical" evidence="6">
    <location>
        <begin position="12"/>
        <end position="31"/>
    </location>
</feature>
<keyword evidence="5" id="KW-0998">Cell outer membrane</keyword>
<sequence>MRNIFYLFVPRFSVQFFILSFFLVGTLLISGCTGLSKITKENPLYTGSEIKWDKKEGKIPEQERIELEAQEVITPEANAKFLWMRPQLSFYNTFYTEKEKGFKHWVMTKVGKPPILMTDVNEERVRLLILNRLLANGHFEANTETEIKQKGKTAKITYTATVYQPYRLDSINFPKEINPLGEVLNNATKETLLKKGDPYNFALLEQERNRINDFTKEKGYFYFSDKFIIYKVDSTIGERKLNVYMQVKKQMPDIAKKPYRIRNIYLFPNYKMGMDTVQNLNNLRRIGRLAGDSSFYYMSEDYIFRPEILARSIFLNPDTLYSAEKHEQTLKRLMGLGALKLADIRYKPIDSLKDDAYLDAYIQLVPSKRKSLRAELNLVSKSNNFAGPGLNISYRNKNTFGGAELLVVRLDGRFETQISGRNSNQTIEQPNQQNGLYSYEVGAGVEIYVPRFITPIKIPTLAQKYVPKTVYQGDIRLLSRVNYFKLLSGTAQFGYDWQETATKKHRFNPISINYVRLMDTTSLFNEAIGDNPLLKRSFQNQFIFGGNYSFTYQSAAKIDENAKKNKNHIFFNGNLDFGGNLIHSIQSIFESKKATGSEPYTIFSEPYAQYARADIDFRYYLNFNEETHHKIATRFIAGVGIPYGNADVLPYTKQFFAGGANSIRAFQARSIGPGAYISKDSTSGLYYDQTGDMRLELNVEYRFPIFSIFKGAIFADAGNVWLVKDDPNREGGVFKKENILNDIAVGVGAGLRVDVTFFVLRFDLAFPLSKPWLPENERWVARQTKIRNRDWRKENLVLNIAIGYPF</sequence>
<dbReference type="InterPro" id="IPR039910">
    <property type="entry name" value="D15-like"/>
</dbReference>
<dbReference type="RefSeq" id="WP_014796983.1">
    <property type="nucleotide sequence ID" value="NC_018018.1"/>
</dbReference>
<keyword evidence="2 6" id="KW-0812">Transmembrane</keyword>
<reference evidence="9" key="1">
    <citation type="submission" date="2012-06" db="EMBL/GenBank/DDBJ databases">
        <title>The complete genome of Flexibacter litoralis DSM 6794.</title>
        <authorList>
            <person name="Lucas S."/>
            <person name="Copeland A."/>
            <person name="Lapidus A."/>
            <person name="Glavina del Rio T."/>
            <person name="Dalin E."/>
            <person name="Tice H."/>
            <person name="Bruce D."/>
            <person name="Goodwin L."/>
            <person name="Pitluck S."/>
            <person name="Peters L."/>
            <person name="Ovchinnikova G."/>
            <person name="Lu M."/>
            <person name="Kyrpides N."/>
            <person name="Mavromatis K."/>
            <person name="Ivanova N."/>
            <person name="Brettin T."/>
            <person name="Detter J.C."/>
            <person name="Han C."/>
            <person name="Larimer F."/>
            <person name="Land M."/>
            <person name="Hauser L."/>
            <person name="Markowitz V."/>
            <person name="Cheng J.-F."/>
            <person name="Hugenholtz P."/>
            <person name="Woyke T."/>
            <person name="Wu D."/>
            <person name="Spring S."/>
            <person name="Lang E."/>
            <person name="Kopitz M."/>
            <person name="Brambilla E."/>
            <person name="Klenk H.-P."/>
            <person name="Eisen J.A."/>
        </authorList>
    </citation>
    <scope>NUCLEOTIDE SEQUENCE [LARGE SCALE GENOMIC DNA]</scope>
    <source>
        <strain evidence="9">ATCC 23117 / DSM 6794 / NBRC 15988 / NCIMB 1366 / Sio-4</strain>
    </source>
</reference>
<keyword evidence="6" id="KW-1133">Transmembrane helix</keyword>
<dbReference type="AlphaFoldDB" id="I4AHU0"/>
<dbReference type="STRING" id="880071.Fleli_1087"/>
<evidence type="ECO:0000259" key="7">
    <source>
        <dbReference type="Pfam" id="PF01103"/>
    </source>
</evidence>
<accession>I4AHU0</accession>
<evidence type="ECO:0000256" key="4">
    <source>
        <dbReference type="ARBA" id="ARBA00023136"/>
    </source>
</evidence>
<name>I4AHU0_BERLS</name>
<dbReference type="PROSITE" id="PS51257">
    <property type="entry name" value="PROKAR_LIPOPROTEIN"/>
    <property type="match status" value="1"/>
</dbReference>
<dbReference type="InterPro" id="IPR000184">
    <property type="entry name" value="Bac_surfAg_D15"/>
</dbReference>
<evidence type="ECO:0000256" key="5">
    <source>
        <dbReference type="ARBA" id="ARBA00023237"/>
    </source>
</evidence>
<dbReference type="eggNOG" id="COG4775">
    <property type="taxonomic scope" value="Bacteria"/>
</dbReference>
<gene>
    <name evidence="8" type="ordered locus">Fleli_1087</name>
</gene>
<comment type="subcellular location">
    <subcellularLocation>
        <location evidence="1">Membrane</location>
    </subcellularLocation>
</comment>
<keyword evidence="3" id="KW-0732">Signal</keyword>
<dbReference type="Proteomes" id="UP000006054">
    <property type="component" value="Chromosome"/>
</dbReference>
<proteinExistence type="predicted"/>
<dbReference type="Pfam" id="PF01103">
    <property type="entry name" value="Omp85"/>
    <property type="match status" value="1"/>
</dbReference>
<organism evidence="8 9">
    <name type="scientific">Bernardetia litoralis (strain ATCC 23117 / DSM 6794 / NBRC 15988 / NCIMB 1366 / Fx l1 / Sio-4)</name>
    <name type="common">Flexibacter litoralis</name>
    <dbReference type="NCBI Taxonomy" id="880071"/>
    <lineage>
        <taxon>Bacteria</taxon>
        <taxon>Pseudomonadati</taxon>
        <taxon>Bacteroidota</taxon>
        <taxon>Cytophagia</taxon>
        <taxon>Cytophagales</taxon>
        <taxon>Bernardetiaceae</taxon>
        <taxon>Bernardetia</taxon>
    </lineage>
</organism>
<evidence type="ECO:0000256" key="6">
    <source>
        <dbReference type="SAM" id="Phobius"/>
    </source>
</evidence>
<dbReference type="HOGENOM" id="CLU_010929_0_0_10"/>
<dbReference type="PANTHER" id="PTHR12815">
    <property type="entry name" value="SORTING AND ASSEMBLY MACHINERY SAMM50 PROTEIN FAMILY MEMBER"/>
    <property type="match status" value="1"/>
</dbReference>
<dbReference type="Gene3D" id="2.40.160.50">
    <property type="entry name" value="membrane protein fhac: a member of the omp85/tpsb transporter family"/>
    <property type="match status" value="1"/>
</dbReference>
<dbReference type="GO" id="GO:0019867">
    <property type="term" value="C:outer membrane"/>
    <property type="evidence" value="ECO:0007669"/>
    <property type="project" value="InterPro"/>
</dbReference>
<dbReference type="OrthoDB" id="9814535at2"/>
<evidence type="ECO:0000313" key="9">
    <source>
        <dbReference type="Proteomes" id="UP000006054"/>
    </source>
</evidence>
<evidence type="ECO:0000256" key="2">
    <source>
        <dbReference type="ARBA" id="ARBA00022692"/>
    </source>
</evidence>